<dbReference type="PROSITE" id="PS00041">
    <property type="entry name" value="HTH_ARAC_FAMILY_1"/>
    <property type="match status" value="1"/>
</dbReference>
<dbReference type="InterPro" id="IPR037923">
    <property type="entry name" value="HTH-like"/>
</dbReference>
<keyword evidence="4" id="KW-0804">Transcription</keyword>
<feature type="domain" description="HTH araC/xylS-type" evidence="5">
    <location>
        <begin position="188"/>
        <end position="285"/>
    </location>
</feature>
<comment type="caution">
    <text evidence="6">The sequence shown here is derived from an EMBL/GenBank/DDBJ whole genome shotgun (WGS) entry which is preliminary data.</text>
</comment>
<accession>A0A1Y2L2Z3</accession>
<sequence length="287" mass="32790">MRHSNIPSRAGGRPREHARHWRVADGIDLFEADYKRFTFPKHSHDYYAFGTILNGAEQFITRGTRHVARRGQLLLMNPMQVHDGGPACDDGYHYQIMFIAPQIFADLVDEISPKSKGLPFFSQHVIDDPALHLQLQKLHRLFLPESRHLASNLERDSQLLYSAARLALRHADAPPFEFHPGAEDKRIRKVIDYMMAHQDENISLETLATLTGLSRFHLLRVFSNATGLPPHTYLSHMRLRRAKRMLFDGHSIADTAAATGFSDQSHLNRHFKTMWGVSPGIFIANTR</sequence>
<dbReference type="Gene3D" id="1.10.10.60">
    <property type="entry name" value="Homeodomain-like"/>
    <property type="match status" value="2"/>
</dbReference>
<dbReference type="InterPro" id="IPR018062">
    <property type="entry name" value="HTH_AraC-typ_CS"/>
</dbReference>
<protein>
    <submittedName>
        <fullName evidence="6">AraC family transcriptional regulator</fullName>
    </submittedName>
</protein>
<dbReference type="InterPro" id="IPR018060">
    <property type="entry name" value="HTH_AraC"/>
</dbReference>
<dbReference type="InterPro" id="IPR009057">
    <property type="entry name" value="Homeodomain-like_sf"/>
</dbReference>
<dbReference type="Pfam" id="PF12833">
    <property type="entry name" value="HTH_18"/>
    <property type="match status" value="1"/>
</dbReference>
<dbReference type="SUPFAM" id="SSF46689">
    <property type="entry name" value="Homeodomain-like"/>
    <property type="match status" value="2"/>
</dbReference>
<dbReference type="Pfam" id="PF02311">
    <property type="entry name" value="AraC_binding"/>
    <property type="match status" value="1"/>
</dbReference>
<dbReference type="PROSITE" id="PS01124">
    <property type="entry name" value="HTH_ARAC_FAMILY_2"/>
    <property type="match status" value="1"/>
</dbReference>
<name>A0A1Y2L2Z3_9PROT</name>
<evidence type="ECO:0000256" key="2">
    <source>
        <dbReference type="ARBA" id="ARBA00023125"/>
    </source>
</evidence>
<dbReference type="InterPro" id="IPR050204">
    <property type="entry name" value="AraC_XylS_family_regulators"/>
</dbReference>
<evidence type="ECO:0000256" key="1">
    <source>
        <dbReference type="ARBA" id="ARBA00023015"/>
    </source>
</evidence>
<keyword evidence="3" id="KW-0010">Activator</keyword>
<dbReference type="SUPFAM" id="SSF51215">
    <property type="entry name" value="Regulatory protein AraC"/>
    <property type="match status" value="1"/>
</dbReference>
<keyword evidence="7" id="KW-1185">Reference proteome</keyword>
<dbReference type="InterPro" id="IPR003313">
    <property type="entry name" value="AraC-bd"/>
</dbReference>
<dbReference type="PANTHER" id="PTHR46796">
    <property type="entry name" value="HTH-TYPE TRANSCRIPTIONAL ACTIVATOR RHAS-RELATED"/>
    <property type="match status" value="1"/>
</dbReference>
<dbReference type="AlphaFoldDB" id="A0A1Y2L2Z3"/>
<evidence type="ECO:0000256" key="3">
    <source>
        <dbReference type="ARBA" id="ARBA00023159"/>
    </source>
</evidence>
<evidence type="ECO:0000313" key="7">
    <source>
        <dbReference type="Proteomes" id="UP000193391"/>
    </source>
</evidence>
<proteinExistence type="predicted"/>
<organism evidence="6 7">
    <name type="scientific">Thalassospira mesophila</name>
    <dbReference type="NCBI Taxonomy" id="1293891"/>
    <lineage>
        <taxon>Bacteria</taxon>
        <taxon>Pseudomonadati</taxon>
        <taxon>Pseudomonadota</taxon>
        <taxon>Alphaproteobacteria</taxon>
        <taxon>Rhodospirillales</taxon>
        <taxon>Thalassospiraceae</taxon>
        <taxon>Thalassospira</taxon>
    </lineage>
</organism>
<reference evidence="6 7" key="1">
    <citation type="submission" date="2014-03" db="EMBL/GenBank/DDBJ databases">
        <title>The draft genome sequence of Thalassospira mesophila JCM 18969.</title>
        <authorList>
            <person name="Lai Q."/>
            <person name="Shao Z."/>
        </authorList>
    </citation>
    <scope>NUCLEOTIDE SEQUENCE [LARGE SCALE GENOMIC DNA]</scope>
    <source>
        <strain evidence="6 7">JCM 18969</strain>
    </source>
</reference>
<dbReference type="STRING" id="1293891.TMES_04765"/>
<evidence type="ECO:0000256" key="4">
    <source>
        <dbReference type="ARBA" id="ARBA00023163"/>
    </source>
</evidence>
<keyword evidence="2" id="KW-0238">DNA-binding</keyword>
<evidence type="ECO:0000259" key="5">
    <source>
        <dbReference type="PROSITE" id="PS01124"/>
    </source>
</evidence>
<keyword evidence="1" id="KW-0805">Transcription regulation</keyword>
<dbReference type="GO" id="GO:0003700">
    <property type="term" value="F:DNA-binding transcription factor activity"/>
    <property type="evidence" value="ECO:0007669"/>
    <property type="project" value="InterPro"/>
</dbReference>
<dbReference type="PANTHER" id="PTHR46796:SF2">
    <property type="entry name" value="TRANSCRIPTIONAL REGULATORY PROTEIN"/>
    <property type="match status" value="1"/>
</dbReference>
<gene>
    <name evidence="6" type="ORF">TMES_04765</name>
</gene>
<dbReference type="Proteomes" id="UP000193391">
    <property type="component" value="Unassembled WGS sequence"/>
</dbReference>
<dbReference type="GO" id="GO:0043565">
    <property type="term" value="F:sequence-specific DNA binding"/>
    <property type="evidence" value="ECO:0007669"/>
    <property type="project" value="InterPro"/>
</dbReference>
<dbReference type="SMART" id="SM00342">
    <property type="entry name" value="HTH_ARAC"/>
    <property type="match status" value="1"/>
</dbReference>
<evidence type="ECO:0000313" key="6">
    <source>
        <dbReference type="EMBL" id="OSQ39850.1"/>
    </source>
</evidence>
<dbReference type="EMBL" id="JFKA01000002">
    <property type="protein sequence ID" value="OSQ39850.1"/>
    <property type="molecule type" value="Genomic_DNA"/>
</dbReference>
<dbReference type="OrthoDB" id="9809338at2"/>